<feature type="compositionally biased region" description="Basic and acidic residues" evidence="1">
    <location>
        <begin position="81"/>
        <end position="109"/>
    </location>
</feature>
<proteinExistence type="predicted"/>
<accession>U5CZT7</accession>
<sequence length="202" mass="22199">MKQRVRKARSKDTLYSPVGSTPKHGLINPASSPGSFAFDMDILKPSKKKYSPDSHGKGPSPTPVQRSNGNSSKMSFSSVSELKDHASSRLEDLKRSLEASHSQSIKDAEANSARLSKRIKLQSQTCLQVMEQSEKDYKKVSDRISQDMEEMKASFAEFMTEAHATASRVCKVSIPEISASIEKAIEQLRHSYGLTSASSCKA</sequence>
<evidence type="ECO:0000256" key="1">
    <source>
        <dbReference type="SAM" id="MobiDB-lite"/>
    </source>
</evidence>
<dbReference type="PANTHER" id="PTHR37371:SF1">
    <property type="entry name" value="KINESIN-LIKE PROTEIN"/>
    <property type="match status" value="1"/>
</dbReference>
<gene>
    <name evidence="2" type="ORF">AMTR_s00048p00217970</name>
</gene>
<dbReference type="PANTHER" id="PTHR37371">
    <property type="entry name" value="OS08G0180400 PROTEIN"/>
    <property type="match status" value="1"/>
</dbReference>
<protein>
    <submittedName>
        <fullName evidence="2">Uncharacterized protein</fullName>
    </submittedName>
</protein>
<dbReference type="KEGG" id="atr:18443971"/>
<dbReference type="eggNOG" id="ENOG502S15R">
    <property type="taxonomic scope" value="Eukaryota"/>
</dbReference>
<dbReference type="Proteomes" id="UP000017836">
    <property type="component" value="Unassembled WGS sequence"/>
</dbReference>
<dbReference type="AlphaFoldDB" id="U5CZT7"/>
<feature type="compositionally biased region" description="Low complexity" evidence="1">
    <location>
        <begin position="67"/>
        <end position="80"/>
    </location>
</feature>
<reference evidence="3" key="1">
    <citation type="journal article" date="2013" name="Science">
        <title>The Amborella genome and the evolution of flowering plants.</title>
        <authorList>
            <consortium name="Amborella Genome Project"/>
        </authorList>
    </citation>
    <scope>NUCLEOTIDE SEQUENCE [LARGE SCALE GENOMIC DNA]</scope>
</reference>
<dbReference type="OrthoDB" id="1933837at2759"/>
<dbReference type="SUPFAM" id="SSF47162">
    <property type="entry name" value="Apolipoprotein"/>
    <property type="match status" value="1"/>
</dbReference>
<dbReference type="Gramene" id="ERN15679">
    <property type="protein sequence ID" value="ERN15679"/>
    <property type="gene ID" value="AMTR_s00048p00217970"/>
</dbReference>
<evidence type="ECO:0000313" key="3">
    <source>
        <dbReference type="Proteomes" id="UP000017836"/>
    </source>
</evidence>
<dbReference type="HOGENOM" id="CLU_077806_2_0_1"/>
<dbReference type="OMA" id="DARENQE"/>
<keyword evidence="3" id="KW-1185">Reference proteome</keyword>
<feature type="region of interest" description="Disordered" evidence="1">
    <location>
        <begin position="1"/>
        <end position="113"/>
    </location>
</feature>
<name>U5CZT7_AMBTC</name>
<organism evidence="2 3">
    <name type="scientific">Amborella trichopoda</name>
    <dbReference type="NCBI Taxonomy" id="13333"/>
    <lineage>
        <taxon>Eukaryota</taxon>
        <taxon>Viridiplantae</taxon>
        <taxon>Streptophyta</taxon>
        <taxon>Embryophyta</taxon>
        <taxon>Tracheophyta</taxon>
        <taxon>Spermatophyta</taxon>
        <taxon>Magnoliopsida</taxon>
        <taxon>Amborellales</taxon>
        <taxon>Amborellaceae</taxon>
        <taxon>Amborella</taxon>
    </lineage>
</organism>
<evidence type="ECO:0000313" key="2">
    <source>
        <dbReference type="EMBL" id="ERN15679.1"/>
    </source>
</evidence>
<dbReference type="EMBL" id="KI392502">
    <property type="protein sequence ID" value="ERN15679.1"/>
    <property type="molecule type" value="Genomic_DNA"/>
</dbReference>